<keyword evidence="1" id="KW-0732">Signal</keyword>
<protein>
    <recommendedName>
        <fullName evidence="4">Secreted protein</fullName>
    </recommendedName>
</protein>
<gene>
    <name evidence="2" type="ORF">RDB_LOCUS66516</name>
</gene>
<evidence type="ECO:0000313" key="2">
    <source>
        <dbReference type="EMBL" id="CAE6431932.1"/>
    </source>
</evidence>
<dbReference type="Proteomes" id="UP000663841">
    <property type="component" value="Unassembled WGS sequence"/>
</dbReference>
<dbReference type="AlphaFoldDB" id="A0A8H2XR59"/>
<evidence type="ECO:0000256" key="1">
    <source>
        <dbReference type="SAM" id="SignalP"/>
    </source>
</evidence>
<feature type="signal peptide" evidence="1">
    <location>
        <begin position="1"/>
        <end position="19"/>
    </location>
</feature>
<dbReference type="EMBL" id="CAJMWW010000084">
    <property type="protein sequence ID" value="CAE6431932.1"/>
    <property type="molecule type" value="Genomic_DNA"/>
</dbReference>
<organism evidence="2 3">
    <name type="scientific">Rhizoctonia solani</name>
    <dbReference type="NCBI Taxonomy" id="456999"/>
    <lineage>
        <taxon>Eukaryota</taxon>
        <taxon>Fungi</taxon>
        <taxon>Dikarya</taxon>
        <taxon>Basidiomycota</taxon>
        <taxon>Agaricomycotina</taxon>
        <taxon>Agaricomycetes</taxon>
        <taxon>Cantharellales</taxon>
        <taxon>Ceratobasidiaceae</taxon>
        <taxon>Rhizoctonia</taxon>
    </lineage>
</organism>
<sequence length="84" mass="9517">MQTLLRMLMLTLPLPPVLKRKRRNDKAASKPSPYEETVWSLGMLVDRIGIIRQTATSPLKDQTKATGIGMKSSEIGKWWFAKTC</sequence>
<proteinExistence type="predicted"/>
<evidence type="ECO:0008006" key="4">
    <source>
        <dbReference type="Google" id="ProtNLM"/>
    </source>
</evidence>
<accession>A0A8H2XR59</accession>
<reference evidence="2" key="1">
    <citation type="submission" date="2021-01" db="EMBL/GenBank/DDBJ databases">
        <authorList>
            <person name="Kaushik A."/>
        </authorList>
    </citation>
    <scope>NUCLEOTIDE SEQUENCE</scope>
    <source>
        <strain evidence="2">AG3-T5</strain>
    </source>
</reference>
<feature type="chain" id="PRO_5034694373" description="Secreted protein" evidence="1">
    <location>
        <begin position="20"/>
        <end position="84"/>
    </location>
</feature>
<comment type="caution">
    <text evidence="2">The sequence shown here is derived from an EMBL/GenBank/DDBJ whole genome shotgun (WGS) entry which is preliminary data.</text>
</comment>
<evidence type="ECO:0000313" key="3">
    <source>
        <dbReference type="Proteomes" id="UP000663841"/>
    </source>
</evidence>
<name>A0A8H2XR59_9AGAM</name>